<evidence type="ECO:0000256" key="8">
    <source>
        <dbReference type="ARBA" id="ARBA00023077"/>
    </source>
</evidence>
<keyword evidence="7" id="KW-0406">Ion transport</keyword>
<dbReference type="PANTHER" id="PTHR32552:SF81">
    <property type="entry name" value="TONB-DEPENDENT OUTER MEMBRANE RECEPTOR"/>
    <property type="match status" value="1"/>
</dbReference>
<dbReference type="EMBL" id="JALHAT010000020">
    <property type="protein sequence ID" value="MCJ1961431.1"/>
    <property type="molecule type" value="Genomic_DNA"/>
</dbReference>
<evidence type="ECO:0000313" key="16">
    <source>
        <dbReference type="EMBL" id="MCJ1961431.1"/>
    </source>
</evidence>
<evidence type="ECO:0000256" key="7">
    <source>
        <dbReference type="ARBA" id="ARBA00023065"/>
    </source>
</evidence>
<evidence type="ECO:0000256" key="10">
    <source>
        <dbReference type="ARBA" id="ARBA00023237"/>
    </source>
</evidence>
<proteinExistence type="inferred from homology"/>
<keyword evidence="3 11" id="KW-1134">Transmembrane beta strand</keyword>
<name>A0ABT0AE06_9SPHN</name>
<dbReference type="PANTHER" id="PTHR32552">
    <property type="entry name" value="FERRICHROME IRON RECEPTOR-RELATED"/>
    <property type="match status" value="1"/>
</dbReference>
<evidence type="ECO:0000256" key="6">
    <source>
        <dbReference type="ARBA" id="ARBA00023004"/>
    </source>
</evidence>
<comment type="similarity">
    <text evidence="11 12">Belongs to the TonB-dependent receptor family.</text>
</comment>
<dbReference type="InterPro" id="IPR039426">
    <property type="entry name" value="TonB-dep_rcpt-like"/>
</dbReference>
<dbReference type="SUPFAM" id="SSF56935">
    <property type="entry name" value="Porins"/>
    <property type="match status" value="1"/>
</dbReference>
<feature type="domain" description="TonB-dependent receptor-like beta-barrel" evidence="14">
    <location>
        <begin position="297"/>
        <end position="732"/>
    </location>
</feature>
<gene>
    <name evidence="16" type="ORF">MTR65_12125</name>
</gene>
<dbReference type="RefSeq" id="WP_243800508.1">
    <property type="nucleotide sequence ID" value="NZ_JALHAT010000020.1"/>
</dbReference>
<keyword evidence="6" id="KW-0408">Iron</keyword>
<keyword evidence="16" id="KW-0675">Receptor</keyword>
<feature type="domain" description="TonB-dependent receptor plug" evidence="15">
    <location>
        <begin position="62"/>
        <end position="167"/>
    </location>
</feature>
<sequence>MHAFDSSRLPLRLATVLLAGSALVSSLPAMAAAGELAEDAEVVPGQLSEITVTAQRRVENSQDVPLAIKSLDADALAQTGYTDFTDIQYMVPGVQYDPTQGAAFQIRGVGSRSFDFSNAKSVSVVVDGVVMDGQRANGLIGITDMARIDVLMGPQGTLFGKNATSGVISVTTRKPELGVTSLSASGSYGEHDERILNATLNVPLGRDVALRVSGFDQAQDGFGRNVTLDRTIGSTHEYGGRARLLVDAGPDLEFIARADFARHWDSSVRTPAGNQPENVAQMLAELGVFPDGRSADTADGSFGEITTREYGGSMEVNLGLGEHQLKSITAYRETAYDNSTPVNLLPLDQYAYVPFNLGELDTNKFSQEFQLASPTGGFVEYVVGAFYNKLNAQQTQLQWATLGAPVYDASGDPVAPLLYAITGAAGVADANTSLFDSTNETAAAFGQVTLNFTDRFNLALGGRYTHDWNSQSLDFIWLDPEPITGYNPTFVGTSPAPVYPDGKVTGGNFSYRIAPTFHVSEDVMLYATYSTGYKPAGIAFVGNDYSPYRKETVKAWEAGIKSEWWDRRLRVNLDVFLSHFKDFQTTILTTIPDGQGGELQATTIGNAGALRTKGVEGVIALVPVPGLTLNGSFTYTDGEFTDYVYNETTDYTGTALTNSPKFSSMVSADYEHTFASGLGARAHVDYAWRSEYWTVTGQPDYSHVDGYGLVNARVTFTLPDSNIRFGAYARNLFDTYYSTGFQNYGAVGMLHYTSPSARRTLGGFISADF</sequence>
<evidence type="ECO:0000256" key="1">
    <source>
        <dbReference type="ARBA" id="ARBA00004571"/>
    </source>
</evidence>
<evidence type="ECO:0000313" key="17">
    <source>
        <dbReference type="Proteomes" id="UP001162802"/>
    </source>
</evidence>
<dbReference type="InterPro" id="IPR036942">
    <property type="entry name" value="Beta-barrel_TonB_sf"/>
</dbReference>
<organism evidence="16 17">
    <name type="scientific">Novosphingobium mangrovi</name>
    <name type="common">ex Hu et al. 2023</name>
    <dbReference type="NCBI Taxonomy" id="2930094"/>
    <lineage>
        <taxon>Bacteria</taxon>
        <taxon>Pseudomonadati</taxon>
        <taxon>Pseudomonadota</taxon>
        <taxon>Alphaproteobacteria</taxon>
        <taxon>Sphingomonadales</taxon>
        <taxon>Sphingomonadaceae</taxon>
        <taxon>Novosphingobium</taxon>
    </lineage>
</organism>
<dbReference type="Pfam" id="PF00593">
    <property type="entry name" value="TonB_dep_Rec_b-barrel"/>
    <property type="match status" value="1"/>
</dbReference>
<keyword evidence="13" id="KW-0732">Signal</keyword>
<reference evidence="16" key="1">
    <citation type="submission" date="2022-03" db="EMBL/GenBank/DDBJ databases">
        <title>Identification of a novel bacterium isolated from mangrove sediments.</title>
        <authorList>
            <person name="Pan X."/>
        </authorList>
    </citation>
    <scope>NUCLEOTIDE SEQUENCE</scope>
    <source>
        <strain evidence="16">B2637</strain>
    </source>
</reference>
<evidence type="ECO:0000256" key="4">
    <source>
        <dbReference type="ARBA" id="ARBA00022496"/>
    </source>
</evidence>
<evidence type="ECO:0000256" key="3">
    <source>
        <dbReference type="ARBA" id="ARBA00022452"/>
    </source>
</evidence>
<keyword evidence="4" id="KW-0410">Iron transport</keyword>
<feature type="chain" id="PRO_5047174725" evidence="13">
    <location>
        <begin position="32"/>
        <end position="769"/>
    </location>
</feature>
<evidence type="ECO:0000256" key="9">
    <source>
        <dbReference type="ARBA" id="ARBA00023136"/>
    </source>
</evidence>
<evidence type="ECO:0000256" key="11">
    <source>
        <dbReference type="PROSITE-ProRule" id="PRU01360"/>
    </source>
</evidence>
<keyword evidence="8 12" id="KW-0798">TonB box</keyword>
<comment type="caution">
    <text evidence="16">The sequence shown here is derived from an EMBL/GenBank/DDBJ whole genome shotgun (WGS) entry which is preliminary data.</text>
</comment>
<dbReference type="InterPro" id="IPR012910">
    <property type="entry name" value="Plug_dom"/>
</dbReference>
<evidence type="ECO:0000256" key="13">
    <source>
        <dbReference type="SAM" id="SignalP"/>
    </source>
</evidence>
<keyword evidence="5 11" id="KW-0812">Transmembrane</keyword>
<accession>A0ABT0AE06</accession>
<comment type="subcellular location">
    <subcellularLocation>
        <location evidence="1 11">Cell outer membrane</location>
        <topology evidence="1 11">Multi-pass membrane protein</topology>
    </subcellularLocation>
</comment>
<keyword evidence="17" id="KW-1185">Reference proteome</keyword>
<evidence type="ECO:0000256" key="2">
    <source>
        <dbReference type="ARBA" id="ARBA00022448"/>
    </source>
</evidence>
<dbReference type="InterPro" id="IPR000531">
    <property type="entry name" value="Beta-barrel_TonB"/>
</dbReference>
<evidence type="ECO:0000259" key="14">
    <source>
        <dbReference type="Pfam" id="PF00593"/>
    </source>
</evidence>
<evidence type="ECO:0000256" key="12">
    <source>
        <dbReference type="RuleBase" id="RU003357"/>
    </source>
</evidence>
<dbReference type="Proteomes" id="UP001162802">
    <property type="component" value="Unassembled WGS sequence"/>
</dbReference>
<keyword evidence="10 11" id="KW-0998">Cell outer membrane</keyword>
<dbReference type="PROSITE" id="PS52016">
    <property type="entry name" value="TONB_DEPENDENT_REC_3"/>
    <property type="match status" value="1"/>
</dbReference>
<dbReference type="Pfam" id="PF07715">
    <property type="entry name" value="Plug"/>
    <property type="match status" value="1"/>
</dbReference>
<evidence type="ECO:0000259" key="15">
    <source>
        <dbReference type="Pfam" id="PF07715"/>
    </source>
</evidence>
<evidence type="ECO:0000256" key="5">
    <source>
        <dbReference type="ARBA" id="ARBA00022692"/>
    </source>
</evidence>
<keyword evidence="9 11" id="KW-0472">Membrane</keyword>
<protein>
    <submittedName>
        <fullName evidence="16">TonB-dependent receptor</fullName>
    </submittedName>
</protein>
<keyword evidence="2 11" id="KW-0813">Transport</keyword>
<feature type="signal peptide" evidence="13">
    <location>
        <begin position="1"/>
        <end position="31"/>
    </location>
</feature>
<dbReference type="Gene3D" id="2.40.170.20">
    <property type="entry name" value="TonB-dependent receptor, beta-barrel domain"/>
    <property type="match status" value="1"/>
</dbReference>